<dbReference type="PANTHER" id="PTHR43383:SF2">
    <property type="entry name" value="AMIDOHYDROLASE 2 FAMILY PROTEIN"/>
    <property type="match status" value="1"/>
</dbReference>
<evidence type="ECO:0000313" key="3">
    <source>
        <dbReference type="Proteomes" id="UP000823775"/>
    </source>
</evidence>
<dbReference type="Proteomes" id="UP000823775">
    <property type="component" value="Unassembled WGS sequence"/>
</dbReference>
<evidence type="ECO:0000256" key="1">
    <source>
        <dbReference type="SAM" id="MobiDB-lite"/>
    </source>
</evidence>
<gene>
    <name evidence="2" type="ORF">HAX54_031508</name>
</gene>
<dbReference type="PANTHER" id="PTHR43383">
    <property type="entry name" value="NODULIN 6"/>
    <property type="match status" value="1"/>
</dbReference>
<feature type="region of interest" description="Disordered" evidence="1">
    <location>
        <begin position="57"/>
        <end position="83"/>
    </location>
</feature>
<dbReference type="EMBL" id="JACEIK010000004">
    <property type="protein sequence ID" value="MCD7446025.1"/>
    <property type="molecule type" value="Genomic_DNA"/>
</dbReference>
<organism evidence="2 3">
    <name type="scientific">Datura stramonium</name>
    <name type="common">Jimsonweed</name>
    <name type="synonym">Common thornapple</name>
    <dbReference type="NCBI Taxonomy" id="4076"/>
    <lineage>
        <taxon>Eukaryota</taxon>
        <taxon>Viridiplantae</taxon>
        <taxon>Streptophyta</taxon>
        <taxon>Embryophyta</taxon>
        <taxon>Tracheophyta</taxon>
        <taxon>Spermatophyta</taxon>
        <taxon>Magnoliopsida</taxon>
        <taxon>eudicotyledons</taxon>
        <taxon>Gunneridae</taxon>
        <taxon>Pentapetalae</taxon>
        <taxon>asterids</taxon>
        <taxon>lamiids</taxon>
        <taxon>Solanales</taxon>
        <taxon>Solanaceae</taxon>
        <taxon>Solanoideae</taxon>
        <taxon>Datureae</taxon>
        <taxon>Datura</taxon>
    </lineage>
</organism>
<proteinExistence type="predicted"/>
<feature type="compositionally biased region" description="Basic and acidic residues" evidence="1">
    <location>
        <begin position="57"/>
        <end position="82"/>
    </location>
</feature>
<evidence type="ECO:0000313" key="2">
    <source>
        <dbReference type="EMBL" id="MCD7446025.1"/>
    </source>
</evidence>
<reference evidence="2 3" key="1">
    <citation type="journal article" date="2021" name="BMC Genomics">
        <title>Datura genome reveals duplications of psychoactive alkaloid biosynthetic genes and high mutation rate following tissue culture.</title>
        <authorList>
            <person name="Rajewski A."/>
            <person name="Carter-House D."/>
            <person name="Stajich J."/>
            <person name="Litt A."/>
        </authorList>
    </citation>
    <scope>NUCLEOTIDE SEQUENCE [LARGE SCALE GENOMIC DNA]</scope>
    <source>
        <strain evidence="2">AR-01</strain>
    </source>
</reference>
<protein>
    <submittedName>
        <fullName evidence="2">Uncharacterized protein</fullName>
    </submittedName>
</protein>
<name>A0ABS8RHE7_DATST</name>
<dbReference type="Gene3D" id="3.20.20.140">
    <property type="entry name" value="Metal-dependent hydrolases"/>
    <property type="match status" value="1"/>
</dbReference>
<accession>A0ABS8RHE7</accession>
<comment type="caution">
    <text evidence="2">The sequence shown here is derived from an EMBL/GenBank/DDBJ whole genome shotgun (WGS) entry which is preliminary data.</text>
</comment>
<keyword evidence="3" id="KW-1185">Reference proteome</keyword>
<sequence length="199" mass="22436">MGEIQGAKRAREVIFSVLRDAMLEGDLSITKAVAAVKDIFAENAKKLYKLHKLDVSSKDSDEPHISSPFMKKELHGSVKDSSTDSVVEPYASSSFQNEELNGSSKDITLVRMIRVDASGQHRCRLRGLDRCGNLRGQMAIGVSDGWFCLFLEEGEYERIERGREKQRCLLDCWEKLEMYVSLATLLGRNTERPLCTCIQ</sequence>